<dbReference type="InterPro" id="IPR003817">
    <property type="entry name" value="PS_Dcarbxylase"/>
</dbReference>
<dbReference type="InterPro" id="IPR033175">
    <property type="entry name" value="PSD-A"/>
</dbReference>
<evidence type="ECO:0000256" key="7">
    <source>
        <dbReference type="ARBA" id="ARBA00023209"/>
    </source>
</evidence>
<accession>A0A3S3QF46</accession>
<dbReference type="EMBL" id="MTKO01000071">
    <property type="protein sequence ID" value="RWX45853.1"/>
    <property type="molecule type" value="Genomic_DNA"/>
</dbReference>
<keyword evidence="9" id="KW-1208">Phospholipid metabolism</keyword>
<dbReference type="GO" id="GO:0008654">
    <property type="term" value="P:phospholipid biosynthetic process"/>
    <property type="evidence" value="ECO:0007669"/>
    <property type="project" value="UniProtKB-KW"/>
</dbReference>
<dbReference type="PANTHER" id="PTHR35809">
    <property type="entry name" value="ARCHAETIDYLSERINE DECARBOXYLASE PROENZYME-RELATED"/>
    <property type="match status" value="1"/>
</dbReference>
<keyword evidence="13" id="KW-1185">Reference proteome</keyword>
<organism evidence="12 13">
    <name type="scientific">Candidatus Electrothrix aarhusensis</name>
    <dbReference type="NCBI Taxonomy" id="1859131"/>
    <lineage>
        <taxon>Bacteria</taxon>
        <taxon>Pseudomonadati</taxon>
        <taxon>Thermodesulfobacteriota</taxon>
        <taxon>Desulfobulbia</taxon>
        <taxon>Desulfobulbales</taxon>
        <taxon>Desulfobulbaceae</taxon>
        <taxon>Candidatus Electrothrix</taxon>
    </lineage>
</organism>
<evidence type="ECO:0000256" key="8">
    <source>
        <dbReference type="ARBA" id="ARBA00023239"/>
    </source>
</evidence>
<evidence type="ECO:0000256" key="5">
    <source>
        <dbReference type="ARBA" id="ARBA00023136"/>
    </source>
</evidence>
<name>A0A3S3QF46_9BACT</name>
<evidence type="ECO:0000256" key="10">
    <source>
        <dbReference type="ARBA" id="ARBA00023317"/>
    </source>
</evidence>
<dbReference type="AlphaFoldDB" id="A0A3S3QF46"/>
<reference evidence="12 13" key="1">
    <citation type="submission" date="2017-01" db="EMBL/GenBank/DDBJ databases">
        <title>The cable genome- insights into the physiology and evolution of filamentous bacteria capable of sulfide oxidation via long distance electron transfer.</title>
        <authorList>
            <person name="Schreiber L."/>
            <person name="Bjerg J.T."/>
            <person name="Boggild A."/>
            <person name="Van De Vossenberg J."/>
            <person name="Meysman F."/>
            <person name="Nielsen L.P."/>
            <person name="Schramm A."/>
            <person name="Kjeldsen K.U."/>
        </authorList>
    </citation>
    <scope>NUCLEOTIDE SEQUENCE [LARGE SCALE GENOMIC DNA]</scope>
    <source>
        <strain evidence="12">MCF</strain>
    </source>
</reference>
<keyword evidence="8 12" id="KW-0456">Lyase</keyword>
<comment type="caution">
    <text evidence="12">The sequence shown here is derived from an EMBL/GenBank/DDBJ whole genome shotgun (WGS) entry which is preliminary data.</text>
</comment>
<keyword evidence="11" id="KW-1133">Transmembrane helix</keyword>
<evidence type="ECO:0000256" key="9">
    <source>
        <dbReference type="ARBA" id="ARBA00023264"/>
    </source>
</evidence>
<keyword evidence="7" id="KW-0594">Phospholipid biosynthesis</keyword>
<evidence type="ECO:0000256" key="1">
    <source>
        <dbReference type="ARBA" id="ARBA00022475"/>
    </source>
</evidence>
<evidence type="ECO:0000256" key="11">
    <source>
        <dbReference type="SAM" id="Phobius"/>
    </source>
</evidence>
<keyword evidence="4" id="KW-0443">Lipid metabolism</keyword>
<feature type="transmembrane region" description="Helical" evidence="11">
    <location>
        <begin position="15"/>
        <end position="48"/>
    </location>
</feature>
<proteinExistence type="predicted"/>
<dbReference type="Pfam" id="PF02666">
    <property type="entry name" value="PS_Dcarbxylase"/>
    <property type="match status" value="1"/>
</dbReference>
<dbReference type="GO" id="GO:0004609">
    <property type="term" value="F:phosphatidylserine decarboxylase activity"/>
    <property type="evidence" value="ECO:0007669"/>
    <property type="project" value="UniProtKB-EC"/>
</dbReference>
<dbReference type="PANTHER" id="PTHR35809:SF1">
    <property type="entry name" value="ARCHAETIDYLSERINE DECARBOXYLASE PROENZYME-RELATED"/>
    <property type="match status" value="1"/>
</dbReference>
<dbReference type="EC" id="4.1.1.65" evidence="12"/>
<dbReference type="Proteomes" id="UP000287853">
    <property type="component" value="Unassembled WGS sequence"/>
</dbReference>
<keyword evidence="5 11" id="KW-0472">Membrane</keyword>
<keyword evidence="11" id="KW-0812">Transmembrane</keyword>
<keyword evidence="1" id="KW-1003">Cell membrane</keyword>
<evidence type="ECO:0000256" key="6">
    <source>
        <dbReference type="ARBA" id="ARBA00023145"/>
    </source>
</evidence>
<gene>
    <name evidence="12" type="ORF">H206_00748</name>
</gene>
<evidence type="ECO:0000256" key="2">
    <source>
        <dbReference type="ARBA" id="ARBA00022516"/>
    </source>
</evidence>
<keyword evidence="6" id="KW-0865">Zymogen</keyword>
<keyword evidence="3" id="KW-0210">Decarboxylase</keyword>
<evidence type="ECO:0000256" key="4">
    <source>
        <dbReference type="ARBA" id="ARBA00023098"/>
    </source>
</evidence>
<evidence type="ECO:0000313" key="13">
    <source>
        <dbReference type="Proteomes" id="UP000287853"/>
    </source>
</evidence>
<evidence type="ECO:0000256" key="3">
    <source>
        <dbReference type="ARBA" id="ARBA00022793"/>
    </source>
</evidence>
<protein>
    <submittedName>
        <fullName evidence="12">Phosphatidylserine decarboxylase</fullName>
        <ecNumber evidence="12">4.1.1.65</ecNumber>
    </submittedName>
</protein>
<keyword evidence="2" id="KW-0444">Lipid biosynthesis</keyword>
<sequence length="228" mass="25818">MKKPEIPIAQEGLPFILFCAFVTLICAVFGYTIAASLGLVATFFVTWFFRDPSRILPSDKNAIICPADGKVIAVKEMFDERFLQQEVVRISIFMNVFNVHVNRVPFAGTVERILFKPGKFYSADKHQAALHNEHCAMIVTTESQQRYVAVQIAGFIARRIVCWAEPGDRIEGGQRYGLIRFGSRLISTFLQKQKLLSLWGQRYGPVKQCWGGCNRIIGMNVRRSGIPR</sequence>
<dbReference type="NCBIfam" id="NF003678">
    <property type="entry name" value="PRK05305.1-2"/>
    <property type="match status" value="1"/>
</dbReference>
<keyword evidence="10" id="KW-0670">Pyruvate</keyword>
<evidence type="ECO:0000313" key="12">
    <source>
        <dbReference type="EMBL" id="RWX45853.1"/>
    </source>
</evidence>